<keyword evidence="4" id="KW-1185">Reference proteome</keyword>
<keyword evidence="2" id="KW-0812">Transmembrane</keyword>
<protein>
    <submittedName>
        <fullName evidence="3">Uncharacterized protein</fullName>
    </submittedName>
</protein>
<feature type="coiled-coil region" evidence="1">
    <location>
        <begin position="87"/>
        <end position="275"/>
    </location>
</feature>
<gene>
    <name evidence="3" type="ORF">EWE74_06975</name>
</gene>
<evidence type="ECO:0000313" key="3">
    <source>
        <dbReference type="EMBL" id="RZF62537.1"/>
    </source>
</evidence>
<dbReference type="SUPFAM" id="SSF90257">
    <property type="entry name" value="Myosin rod fragments"/>
    <property type="match status" value="1"/>
</dbReference>
<evidence type="ECO:0000256" key="2">
    <source>
        <dbReference type="SAM" id="Phobius"/>
    </source>
</evidence>
<accession>A0A4Q6Y019</accession>
<proteinExistence type="predicted"/>
<name>A0A4Q6Y019_9SPHI</name>
<dbReference type="Gene3D" id="1.10.287.1490">
    <property type="match status" value="1"/>
</dbReference>
<dbReference type="EMBL" id="SGIT01000001">
    <property type="protein sequence ID" value="RZF62537.1"/>
    <property type="molecule type" value="Genomic_DNA"/>
</dbReference>
<feature type="transmembrane region" description="Helical" evidence="2">
    <location>
        <begin position="16"/>
        <end position="38"/>
    </location>
</feature>
<comment type="caution">
    <text evidence="3">The sequence shown here is derived from an EMBL/GenBank/DDBJ whole genome shotgun (WGS) entry which is preliminary data.</text>
</comment>
<organism evidence="3 4">
    <name type="scientific">Sphingobacterium corticibacterium</name>
    <dbReference type="NCBI Taxonomy" id="2484746"/>
    <lineage>
        <taxon>Bacteria</taxon>
        <taxon>Pseudomonadati</taxon>
        <taxon>Bacteroidota</taxon>
        <taxon>Sphingobacteriia</taxon>
        <taxon>Sphingobacteriales</taxon>
        <taxon>Sphingobacteriaceae</taxon>
        <taxon>Sphingobacterium</taxon>
    </lineage>
</organism>
<dbReference type="RefSeq" id="WP_130140763.1">
    <property type="nucleotide sequence ID" value="NZ_SGIT01000001.1"/>
</dbReference>
<sequence length="411" mass="48768">MTQNYYGDQWWGLYNWFMYLFFPILISIFYLLALPLLLNWTEKFVHFTNLNKSRREHIINYKKHKDLTDIAWAQFKAEEARSGFLDRRRLNEDLEKFKKQLADESQKNSTIVKENEELQDLNNRLNSKIKELEQNTELLNKDLLNTKRIISSNEKSIEQQYKQIQEKEHTIENLQLNIQNLDKKYNDSSLELISNKQTINELEHTIKNHSNKINSANDQIDNLNNQILSFQREVSIRDNRIDELVNEKMNLENTVESLTVNFDEQQRRINELADLEMNILPSITQNLTNIQWRFPVLANYNLHNYTSMSDLASTLTGFISDLSSELNNPNRESANFELKINRNLEYSIETMISQVFEVARIFDIRILGISFLDDRQTVMNLYSHNDYTINDFVAHGGGIWEYNNYEVRTLK</sequence>
<reference evidence="3 4" key="1">
    <citation type="submission" date="2019-02" db="EMBL/GenBank/DDBJ databases">
        <authorList>
            <person name="Li Y."/>
        </authorList>
    </citation>
    <scope>NUCLEOTIDE SEQUENCE [LARGE SCALE GENOMIC DNA]</scope>
    <source>
        <strain evidence="3 4">30C10-4-7</strain>
    </source>
</reference>
<evidence type="ECO:0000313" key="4">
    <source>
        <dbReference type="Proteomes" id="UP000292855"/>
    </source>
</evidence>
<keyword evidence="1" id="KW-0175">Coiled coil</keyword>
<keyword evidence="2" id="KW-0472">Membrane</keyword>
<keyword evidence="2" id="KW-1133">Transmembrane helix</keyword>
<dbReference type="Proteomes" id="UP000292855">
    <property type="component" value="Unassembled WGS sequence"/>
</dbReference>
<evidence type="ECO:0000256" key="1">
    <source>
        <dbReference type="SAM" id="Coils"/>
    </source>
</evidence>
<dbReference type="AlphaFoldDB" id="A0A4Q6Y019"/>